<feature type="compositionally biased region" description="Basic and acidic residues" evidence="1">
    <location>
        <begin position="9"/>
        <end position="19"/>
    </location>
</feature>
<gene>
    <name evidence="2" type="ORF">A1QO_15560</name>
</gene>
<dbReference type="AlphaFoldDB" id="A0A1E5BA04"/>
<protein>
    <submittedName>
        <fullName evidence="2">Uncharacterized protein</fullName>
    </submittedName>
</protein>
<accession>A0A1E5BA04</accession>
<reference evidence="2 3" key="1">
    <citation type="journal article" date="2012" name="Science">
        <title>Ecological populations of bacteria act as socially cohesive units of antibiotic production and resistance.</title>
        <authorList>
            <person name="Cordero O.X."/>
            <person name="Wildschutte H."/>
            <person name="Kirkup B."/>
            <person name="Proehl S."/>
            <person name="Ngo L."/>
            <person name="Hussain F."/>
            <person name="Le Roux F."/>
            <person name="Mincer T."/>
            <person name="Polz M.F."/>
        </authorList>
    </citation>
    <scope>NUCLEOTIDE SEQUENCE [LARGE SCALE GENOMIC DNA]</scope>
    <source>
        <strain evidence="2 3">ZF-129</strain>
    </source>
</reference>
<dbReference type="EMBL" id="AJYQ02000137">
    <property type="protein sequence ID" value="OEE30748.1"/>
    <property type="molecule type" value="Genomic_DNA"/>
</dbReference>
<dbReference type="eggNOG" id="ENOG5031PXV">
    <property type="taxonomic scope" value="Bacteria"/>
</dbReference>
<name>A0A1E5BA04_9VIBR</name>
<organism evidence="2 3">
    <name type="scientific">Vibrio genomosp. F10 str. ZF-129</name>
    <dbReference type="NCBI Taxonomy" id="1187848"/>
    <lineage>
        <taxon>Bacteria</taxon>
        <taxon>Pseudomonadati</taxon>
        <taxon>Pseudomonadota</taxon>
        <taxon>Gammaproteobacteria</taxon>
        <taxon>Vibrionales</taxon>
        <taxon>Vibrionaceae</taxon>
        <taxon>Vibrio</taxon>
    </lineage>
</organism>
<sequence>MTMQTYSDPSHKPCPDLPHHSLNQADKARGLELLKKVKAEFEEMRNGGQTERERRKGIWKEKLKVKALSLPNRVVQRSREDHETA</sequence>
<evidence type="ECO:0000313" key="3">
    <source>
        <dbReference type="Proteomes" id="UP000094741"/>
    </source>
</evidence>
<evidence type="ECO:0000313" key="2">
    <source>
        <dbReference type="EMBL" id="OEE30748.1"/>
    </source>
</evidence>
<feature type="region of interest" description="Disordered" evidence="1">
    <location>
        <begin position="1"/>
        <end position="26"/>
    </location>
</feature>
<comment type="caution">
    <text evidence="2">The sequence shown here is derived from an EMBL/GenBank/DDBJ whole genome shotgun (WGS) entry which is preliminary data.</text>
</comment>
<evidence type="ECO:0000256" key="1">
    <source>
        <dbReference type="SAM" id="MobiDB-lite"/>
    </source>
</evidence>
<dbReference type="OrthoDB" id="5905661at2"/>
<dbReference type="Proteomes" id="UP000094741">
    <property type="component" value="Unassembled WGS sequence"/>
</dbReference>
<dbReference type="STRING" id="1187848.A1QO_15560"/>
<dbReference type="RefSeq" id="WP_017041904.1">
    <property type="nucleotide sequence ID" value="NZ_AJYQ02000137.1"/>
</dbReference>
<proteinExistence type="predicted"/>